<feature type="transmembrane region" description="Helical" evidence="1">
    <location>
        <begin position="57"/>
        <end position="74"/>
    </location>
</feature>
<evidence type="ECO:0000313" key="2">
    <source>
        <dbReference type="EMBL" id="TWT30918.1"/>
    </source>
</evidence>
<keyword evidence="1" id="KW-1133">Transmembrane helix</keyword>
<dbReference type="RefSeq" id="WP_146435771.1">
    <property type="nucleotide sequence ID" value="NZ_SJPF01000005.1"/>
</dbReference>
<accession>A0A5C5UXN8</accession>
<organism evidence="2 3">
    <name type="scientific">Blastopirellula retiformator</name>
    <dbReference type="NCBI Taxonomy" id="2527970"/>
    <lineage>
        <taxon>Bacteria</taxon>
        <taxon>Pseudomonadati</taxon>
        <taxon>Planctomycetota</taxon>
        <taxon>Planctomycetia</taxon>
        <taxon>Pirellulales</taxon>
        <taxon>Pirellulaceae</taxon>
        <taxon>Blastopirellula</taxon>
    </lineage>
</organism>
<name>A0A5C5UXN8_9BACT</name>
<keyword evidence="1" id="KW-0812">Transmembrane</keyword>
<comment type="caution">
    <text evidence="2">The sequence shown here is derived from an EMBL/GenBank/DDBJ whole genome shotgun (WGS) entry which is preliminary data.</text>
</comment>
<keyword evidence="3" id="KW-1185">Reference proteome</keyword>
<gene>
    <name evidence="2" type="ORF">Enr8_44440</name>
</gene>
<keyword evidence="1" id="KW-0472">Membrane</keyword>
<evidence type="ECO:0000256" key="1">
    <source>
        <dbReference type="SAM" id="Phobius"/>
    </source>
</evidence>
<proteinExistence type="predicted"/>
<sequence length="75" mass="8244">MLYGLKTLLLLFGGFSICLAVGANTHPIFAAPVAILFFWAMFSSYCPDRFADYEQEAVYSIVMSSGTAVVVYMCL</sequence>
<dbReference type="AlphaFoldDB" id="A0A5C5UXN8"/>
<protein>
    <submittedName>
        <fullName evidence="2">Uncharacterized protein</fullName>
    </submittedName>
</protein>
<dbReference type="EMBL" id="SJPF01000005">
    <property type="protein sequence ID" value="TWT30918.1"/>
    <property type="molecule type" value="Genomic_DNA"/>
</dbReference>
<dbReference type="Proteomes" id="UP000318878">
    <property type="component" value="Unassembled WGS sequence"/>
</dbReference>
<reference evidence="2 3" key="1">
    <citation type="submission" date="2019-02" db="EMBL/GenBank/DDBJ databases">
        <title>Deep-cultivation of Planctomycetes and their phenomic and genomic characterization uncovers novel biology.</title>
        <authorList>
            <person name="Wiegand S."/>
            <person name="Jogler M."/>
            <person name="Boedeker C."/>
            <person name="Pinto D."/>
            <person name="Vollmers J."/>
            <person name="Rivas-Marin E."/>
            <person name="Kohn T."/>
            <person name="Peeters S.H."/>
            <person name="Heuer A."/>
            <person name="Rast P."/>
            <person name="Oberbeckmann S."/>
            <person name="Bunk B."/>
            <person name="Jeske O."/>
            <person name="Meyerdierks A."/>
            <person name="Storesund J.E."/>
            <person name="Kallscheuer N."/>
            <person name="Luecker S."/>
            <person name="Lage O.M."/>
            <person name="Pohl T."/>
            <person name="Merkel B.J."/>
            <person name="Hornburger P."/>
            <person name="Mueller R.-W."/>
            <person name="Bruemmer F."/>
            <person name="Labrenz M."/>
            <person name="Spormann A.M."/>
            <person name="Op Den Camp H."/>
            <person name="Overmann J."/>
            <person name="Amann R."/>
            <person name="Jetten M.S.M."/>
            <person name="Mascher T."/>
            <person name="Medema M.H."/>
            <person name="Devos D.P."/>
            <person name="Kaster A.-K."/>
            <person name="Ovreas L."/>
            <person name="Rohde M."/>
            <person name="Galperin M.Y."/>
            <person name="Jogler C."/>
        </authorList>
    </citation>
    <scope>NUCLEOTIDE SEQUENCE [LARGE SCALE GENOMIC DNA]</scope>
    <source>
        <strain evidence="2 3">Enr8</strain>
    </source>
</reference>
<evidence type="ECO:0000313" key="3">
    <source>
        <dbReference type="Proteomes" id="UP000318878"/>
    </source>
</evidence>
<dbReference type="OrthoDB" id="9960881at2"/>